<reference evidence="5 6" key="1">
    <citation type="journal article" date="2017" name="Elife">
        <title>Extensive horizontal gene transfer in cheese-associated bacteria.</title>
        <authorList>
            <person name="Bonham K.S."/>
            <person name="Wolfe B.E."/>
            <person name="Dutton R.J."/>
        </authorList>
    </citation>
    <scope>NUCLEOTIDE SEQUENCE [LARGE SCALE GENOMIC DNA]</scope>
    <source>
        <strain evidence="5 6">341_9</strain>
    </source>
</reference>
<gene>
    <name evidence="5" type="ORF">CIK66_09570</name>
</gene>
<keyword evidence="3" id="KW-0732">Signal</keyword>
<dbReference type="Pfam" id="PF00544">
    <property type="entry name" value="Pectate_lyase_4"/>
    <property type="match status" value="1"/>
</dbReference>
<dbReference type="RefSeq" id="WP_096197113.1">
    <property type="nucleotide sequence ID" value="NZ_JBQQGT010000008.1"/>
</dbReference>
<evidence type="ECO:0000256" key="2">
    <source>
        <dbReference type="RuleBase" id="RU361173"/>
    </source>
</evidence>
<dbReference type="PANTHER" id="PTHR31683">
    <property type="entry name" value="PECTATE LYASE 18-RELATED"/>
    <property type="match status" value="1"/>
</dbReference>
<feature type="domain" description="Pectate lyase" evidence="4">
    <location>
        <begin position="84"/>
        <end position="298"/>
    </location>
</feature>
<dbReference type="SMART" id="SM00656">
    <property type="entry name" value="Amb_all"/>
    <property type="match status" value="1"/>
</dbReference>
<accession>A0A2A3YJK3</accession>
<evidence type="ECO:0000313" key="5">
    <source>
        <dbReference type="EMBL" id="PCC39487.1"/>
    </source>
</evidence>
<sequence>MHSIPRRTLPALAGLTLSGAALLGAANPAIARPRESRSPADELLRLMRVPAGRSTASGRIWSPHATGFAALPTDELPHGTTGGLGGRVVTVGSAEEFAGAVGAEEPTIVLVDGTIAFPVGTMTDVASNTSILGISRGAELVGGGLRLPEVSNVVIRNLTVRDSFVAGDWDGKFDTNDNDGIRVDTSHHVWIDHCEFARLGDGQVDIRKNSTNVTVSWSVFRDHNKTLGVGWTDDLVTTLTLHHNRFSNVHQRNGSIDQVKIGHVYNCWLEGASSYGMASRGATQLLVEHSVFDSVRNPIGTSDELSRVAQNGNLNAGSWGSWEDTGIEADPADHYDYELDPVDAVRDLLSRDAGPHARREHIPRTLHVAQDDSGDLASIHAAIGAAWRSPHEVEIVVHPGVYREVLSLWPGCDGLVIRGASGNPEDVVVTYDKPAHDWATVTVLAQDVSLRALTLENAYDEAQGGEAPAYPLRSLDDSLLLADVVLRGGPHEVSDPRT</sequence>
<keyword evidence="2" id="KW-0119">Carbohydrate metabolism</keyword>
<dbReference type="Gene3D" id="2.160.20.10">
    <property type="entry name" value="Single-stranded right-handed beta-helix, Pectin lyase-like"/>
    <property type="match status" value="2"/>
</dbReference>
<dbReference type="AlphaFoldDB" id="A0A2A3YJK3"/>
<dbReference type="InterPro" id="IPR002022">
    <property type="entry name" value="Pec_lyase"/>
</dbReference>
<comment type="caution">
    <text evidence="5">The sequence shown here is derived from an EMBL/GenBank/DDBJ whole genome shotgun (WGS) entry which is preliminary data.</text>
</comment>
<dbReference type="InterPro" id="IPR011050">
    <property type="entry name" value="Pectin_lyase_fold/virulence"/>
</dbReference>
<keyword evidence="1 2" id="KW-0456">Lyase</keyword>
<comment type="similarity">
    <text evidence="2">Belongs to the polysaccharide lyase 1 family.</text>
</comment>
<name>A0A2A3YJK3_9MICO</name>
<dbReference type="Proteomes" id="UP000218598">
    <property type="component" value="Unassembled WGS sequence"/>
</dbReference>
<keyword evidence="6" id="KW-1185">Reference proteome</keyword>
<protein>
    <recommendedName>
        <fullName evidence="4">Pectate lyase domain-containing protein</fullName>
    </recommendedName>
</protein>
<feature type="chain" id="PRO_5012065136" description="Pectate lyase domain-containing protein" evidence="3">
    <location>
        <begin position="32"/>
        <end position="498"/>
    </location>
</feature>
<evidence type="ECO:0000256" key="1">
    <source>
        <dbReference type="ARBA" id="ARBA00023239"/>
    </source>
</evidence>
<feature type="signal peptide" evidence="3">
    <location>
        <begin position="1"/>
        <end position="31"/>
    </location>
</feature>
<dbReference type="SUPFAM" id="SSF51126">
    <property type="entry name" value="Pectin lyase-like"/>
    <property type="match status" value="2"/>
</dbReference>
<dbReference type="GO" id="GO:0000272">
    <property type="term" value="P:polysaccharide catabolic process"/>
    <property type="evidence" value="ECO:0007669"/>
    <property type="project" value="UniProtKB-KW"/>
</dbReference>
<evidence type="ECO:0000259" key="4">
    <source>
        <dbReference type="SMART" id="SM00656"/>
    </source>
</evidence>
<proteinExistence type="inferred from homology"/>
<organism evidence="5 6">
    <name type="scientific">Brachybacterium alimentarium</name>
    <dbReference type="NCBI Taxonomy" id="47845"/>
    <lineage>
        <taxon>Bacteria</taxon>
        <taxon>Bacillati</taxon>
        <taxon>Actinomycetota</taxon>
        <taxon>Actinomycetes</taxon>
        <taxon>Micrococcales</taxon>
        <taxon>Dermabacteraceae</taxon>
        <taxon>Brachybacterium</taxon>
    </lineage>
</organism>
<comment type="subcellular location">
    <subcellularLocation>
        <location evidence="2">Secreted</location>
    </subcellularLocation>
</comment>
<keyword evidence="2" id="KW-0624">Polysaccharide degradation</keyword>
<dbReference type="GO" id="GO:0030570">
    <property type="term" value="F:pectate lyase activity"/>
    <property type="evidence" value="ECO:0007669"/>
    <property type="project" value="InterPro"/>
</dbReference>
<dbReference type="EMBL" id="NRGR01000015">
    <property type="protein sequence ID" value="PCC39487.1"/>
    <property type="molecule type" value="Genomic_DNA"/>
</dbReference>
<evidence type="ECO:0000256" key="3">
    <source>
        <dbReference type="SAM" id="SignalP"/>
    </source>
</evidence>
<dbReference type="InterPro" id="IPR012334">
    <property type="entry name" value="Pectin_lyas_fold"/>
</dbReference>
<dbReference type="GO" id="GO:0005576">
    <property type="term" value="C:extracellular region"/>
    <property type="evidence" value="ECO:0007669"/>
    <property type="project" value="UniProtKB-SubCell"/>
</dbReference>
<dbReference type="OrthoDB" id="112037at2"/>
<evidence type="ECO:0000313" key="6">
    <source>
        <dbReference type="Proteomes" id="UP000218598"/>
    </source>
</evidence>
<dbReference type="InterPro" id="IPR045032">
    <property type="entry name" value="PEL"/>
</dbReference>
<keyword evidence="2" id="KW-0964">Secreted</keyword>
<dbReference type="PANTHER" id="PTHR31683:SF18">
    <property type="entry name" value="PECTATE LYASE 21-RELATED"/>
    <property type="match status" value="1"/>
</dbReference>